<dbReference type="PROSITE" id="PS51257">
    <property type="entry name" value="PROKAR_LIPOPROTEIN"/>
    <property type="match status" value="1"/>
</dbReference>
<dbReference type="InterPro" id="IPR013990">
    <property type="entry name" value="WHy-dom"/>
</dbReference>
<accession>A0A9Q3ACX2</accession>
<dbReference type="RefSeq" id="WP_217973317.1">
    <property type="nucleotide sequence ID" value="NZ_JAHTBI010000005.1"/>
</dbReference>
<sequence>MLARARLSFISLVLASLAGCASWWGGDYKDPAVHLVRVETVKARLMQQAFILHFRIVNPNDSTLQVRNLHYAVYLADLLLAEGDHGQWFRVDGHSQRVIQVPVRTNLWRQLKPIAKLLKHPERAIPYRLEGELSSGLFFARDLHLLRKGEIIPADLIPE</sequence>
<dbReference type="InterPro" id="IPR004864">
    <property type="entry name" value="LEA_2"/>
</dbReference>
<proteinExistence type="predicted"/>
<protein>
    <submittedName>
        <fullName evidence="2">LEA type 2 family protein</fullName>
    </submittedName>
</protein>
<dbReference type="GO" id="GO:0009269">
    <property type="term" value="P:response to desiccation"/>
    <property type="evidence" value="ECO:0007669"/>
    <property type="project" value="InterPro"/>
</dbReference>
<dbReference type="Pfam" id="PF03168">
    <property type="entry name" value="LEA_2"/>
    <property type="match status" value="1"/>
</dbReference>
<keyword evidence="3" id="KW-1185">Reference proteome</keyword>
<feature type="domain" description="Water stress and hypersensitive response" evidence="1">
    <location>
        <begin position="33"/>
        <end position="152"/>
    </location>
</feature>
<evidence type="ECO:0000313" key="3">
    <source>
        <dbReference type="Proteomes" id="UP001106592"/>
    </source>
</evidence>
<reference evidence="2" key="1">
    <citation type="journal article" date="2022" name="Int. J. Syst. Evol. Microbiol.">
        <title>Pseudomonas aegrilactucae sp. nov. and Pseudomonas morbosilactucae sp. nov., pathogens causing bacterial rot of lettuce in Japan.</title>
        <authorList>
            <person name="Sawada H."/>
            <person name="Fujikawa T."/>
            <person name="Satou M."/>
        </authorList>
    </citation>
    <scope>NUCLEOTIDE SEQUENCE</scope>
    <source>
        <strain evidence="2">MAFF 301350</strain>
    </source>
</reference>
<reference evidence="2" key="2">
    <citation type="journal article" date="2023" name="Plant Pathol.">
        <title>Dismantling and reorganizing Pseudomonas marginalis sensu#lato.</title>
        <authorList>
            <person name="Sawada H."/>
            <person name="Fujikawa T."/>
            <person name="Satou M."/>
        </authorList>
    </citation>
    <scope>NUCLEOTIDE SEQUENCE</scope>
    <source>
        <strain evidence="2">MAFF 301350</strain>
    </source>
</reference>
<evidence type="ECO:0000259" key="1">
    <source>
        <dbReference type="SMART" id="SM00769"/>
    </source>
</evidence>
<dbReference type="AlphaFoldDB" id="A0A9Q3ACX2"/>
<dbReference type="EMBL" id="JAHTBI010000005">
    <property type="protein sequence ID" value="MBV6285770.1"/>
    <property type="molecule type" value="Genomic_DNA"/>
</dbReference>
<comment type="caution">
    <text evidence="2">The sequence shown here is derived from an EMBL/GenBank/DDBJ whole genome shotgun (WGS) entry which is preliminary data.</text>
</comment>
<organism evidence="2 3">
    <name type="scientific">Pseudomonas aegrilactucae</name>
    <dbReference type="NCBI Taxonomy" id="2854028"/>
    <lineage>
        <taxon>Bacteria</taxon>
        <taxon>Pseudomonadati</taxon>
        <taxon>Pseudomonadota</taxon>
        <taxon>Gammaproteobacteria</taxon>
        <taxon>Pseudomonadales</taxon>
        <taxon>Pseudomonadaceae</taxon>
        <taxon>Pseudomonas</taxon>
    </lineage>
</organism>
<gene>
    <name evidence="2" type="ORF">KUO17_01690</name>
</gene>
<dbReference type="SMART" id="SM00769">
    <property type="entry name" value="WHy"/>
    <property type="match status" value="1"/>
</dbReference>
<evidence type="ECO:0000313" key="2">
    <source>
        <dbReference type="EMBL" id="MBV6285770.1"/>
    </source>
</evidence>
<dbReference type="Proteomes" id="UP001106592">
    <property type="component" value="Unassembled WGS sequence"/>
</dbReference>
<name>A0A9Q3ACX2_9PSED</name>